<dbReference type="HAMAP" id="MF_01365_B">
    <property type="entry name" value="Ribosomal_uL6_B"/>
    <property type="match status" value="1"/>
</dbReference>
<dbReference type="PRINTS" id="PR00059">
    <property type="entry name" value="RIBOSOMALL6"/>
</dbReference>
<feature type="domain" description="Large ribosomal subunit protein uL6 alpha-beta" evidence="9">
    <location>
        <begin position="11"/>
        <end position="82"/>
    </location>
</feature>
<dbReference type="InterPro" id="IPR002358">
    <property type="entry name" value="Ribosomal_uL6_CS"/>
</dbReference>
<evidence type="ECO:0000256" key="2">
    <source>
        <dbReference type="ARBA" id="ARBA00022730"/>
    </source>
</evidence>
<comment type="function">
    <text evidence="6 8">This protein binds to the 23S rRNA, and is important in its secondary structure. It is located near the subunit interface in the base of the L7/L12 stalk, and near the tRNA binding site of the peptidyltransferase center.</text>
</comment>
<comment type="similarity">
    <text evidence="1 6 7">Belongs to the universal ribosomal protein uL6 family.</text>
</comment>
<dbReference type="STRING" id="120956.SAMN05421791_10391"/>
<evidence type="ECO:0000256" key="6">
    <source>
        <dbReference type="HAMAP-Rule" id="MF_01365"/>
    </source>
</evidence>
<reference evidence="10 11" key="1">
    <citation type="submission" date="2016-10" db="EMBL/GenBank/DDBJ databases">
        <authorList>
            <person name="de Groot N.N."/>
        </authorList>
    </citation>
    <scope>NUCLEOTIDE SEQUENCE [LARGE SCALE GENOMIC DNA]</scope>
    <source>
        <strain evidence="10 11">ATCC BAA-466</strain>
    </source>
</reference>
<dbReference type="OrthoDB" id="9805007at2"/>
<dbReference type="GO" id="GO:0022625">
    <property type="term" value="C:cytosolic large ribosomal subunit"/>
    <property type="evidence" value="ECO:0007669"/>
    <property type="project" value="UniProtKB-UniRule"/>
</dbReference>
<evidence type="ECO:0000256" key="1">
    <source>
        <dbReference type="ARBA" id="ARBA00009356"/>
    </source>
</evidence>
<dbReference type="GO" id="GO:0019843">
    <property type="term" value="F:rRNA binding"/>
    <property type="evidence" value="ECO:0007669"/>
    <property type="project" value="UniProtKB-UniRule"/>
</dbReference>
<comment type="subunit">
    <text evidence="6">Part of the 50S ribosomal subunit.</text>
</comment>
<proteinExistence type="inferred from homology"/>
<dbReference type="Proteomes" id="UP000199708">
    <property type="component" value="Unassembled WGS sequence"/>
</dbReference>
<keyword evidence="4 6" id="KW-0689">Ribosomal protein</keyword>
<keyword evidence="11" id="KW-1185">Reference proteome</keyword>
<evidence type="ECO:0000256" key="7">
    <source>
        <dbReference type="RuleBase" id="RU003869"/>
    </source>
</evidence>
<dbReference type="InterPro" id="IPR020040">
    <property type="entry name" value="Ribosomal_uL6_a/b-dom"/>
</dbReference>
<evidence type="ECO:0000256" key="3">
    <source>
        <dbReference type="ARBA" id="ARBA00022884"/>
    </source>
</evidence>
<dbReference type="GO" id="GO:0003735">
    <property type="term" value="F:structural constituent of ribosome"/>
    <property type="evidence" value="ECO:0007669"/>
    <property type="project" value="UniProtKB-UniRule"/>
</dbReference>
<name>A0A1G7RLM1_9LACT</name>
<accession>A0A1G7RLM1</accession>
<evidence type="ECO:0000256" key="5">
    <source>
        <dbReference type="ARBA" id="ARBA00023274"/>
    </source>
</evidence>
<evidence type="ECO:0000313" key="10">
    <source>
        <dbReference type="EMBL" id="SDG11706.1"/>
    </source>
</evidence>
<dbReference type="Pfam" id="PF00347">
    <property type="entry name" value="Ribosomal_L6"/>
    <property type="match status" value="2"/>
</dbReference>
<keyword evidence="2 6" id="KW-0699">rRNA-binding</keyword>
<evidence type="ECO:0000256" key="4">
    <source>
        <dbReference type="ARBA" id="ARBA00022980"/>
    </source>
</evidence>
<dbReference type="InterPro" id="IPR019906">
    <property type="entry name" value="Ribosomal_uL6_bac-type"/>
</dbReference>
<dbReference type="FunFam" id="3.90.930.12:FF:000001">
    <property type="entry name" value="50S ribosomal protein L6"/>
    <property type="match status" value="1"/>
</dbReference>
<sequence length="178" mass="19390">MSRIGKNPVTIPAGVTVSMDGHTVTVKGPKGELTRELSPNIIVEINESEITFTRPDDSKENRSLHGTTRSLVNNMVVGVSEGFKKELQLIGVGYRAQLQGSKLVLNVGLSHPVEFEATEGVSFEVPSNTQIIVNGYSKEKVGELAANIRGVRPPEPYKGKGIRYVDEYVIRKEGKTGK</sequence>
<dbReference type="PIRSF" id="PIRSF002162">
    <property type="entry name" value="Ribosomal_L6"/>
    <property type="match status" value="1"/>
</dbReference>
<keyword evidence="3 6" id="KW-0694">RNA-binding</keyword>
<dbReference type="AlphaFoldDB" id="A0A1G7RLM1"/>
<dbReference type="PANTHER" id="PTHR11655">
    <property type="entry name" value="60S/50S RIBOSOMAL PROTEIN L6/L9"/>
    <property type="match status" value="1"/>
</dbReference>
<keyword evidence="5 6" id="KW-0687">Ribonucleoprotein</keyword>
<dbReference type="InterPro" id="IPR036789">
    <property type="entry name" value="Ribosomal_uL6-like_a/b-dom_sf"/>
</dbReference>
<dbReference type="RefSeq" id="WP_090289504.1">
    <property type="nucleotide sequence ID" value="NZ_FNCK01000003.1"/>
</dbReference>
<organism evidence="10 11">
    <name type="scientific">Facklamia miroungae</name>
    <dbReference type="NCBI Taxonomy" id="120956"/>
    <lineage>
        <taxon>Bacteria</taxon>
        <taxon>Bacillati</taxon>
        <taxon>Bacillota</taxon>
        <taxon>Bacilli</taxon>
        <taxon>Lactobacillales</taxon>
        <taxon>Aerococcaceae</taxon>
        <taxon>Facklamia</taxon>
    </lineage>
</organism>
<evidence type="ECO:0000313" key="11">
    <source>
        <dbReference type="Proteomes" id="UP000199708"/>
    </source>
</evidence>
<dbReference type="InterPro" id="IPR000702">
    <property type="entry name" value="Ribosomal_uL6-like"/>
</dbReference>
<protein>
    <recommendedName>
        <fullName evidence="6">Large ribosomal subunit protein uL6</fullName>
    </recommendedName>
</protein>
<dbReference type="EMBL" id="FNCK01000003">
    <property type="protein sequence ID" value="SDG11706.1"/>
    <property type="molecule type" value="Genomic_DNA"/>
</dbReference>
<dbReference type="GO" id="GO:0002181">
    <property type="term" value="P:cytoplasmic translation"/>
    <property type="evidence" value="ECO:0007669"/>
    <property type="project" value="TreeGrafter"/>
</dbReference>
<feature type="domain" description="Large ribosomal subunit protein uL6 alpha-beta" evidence="9">
    <location>
        <begin position="90"/>
        <end position="164"/>
    </location>
</feature>
<dbReference type="FunFam" id="3.90.930.12:FF:000002">
    <property type="entry name" value="50S ribosomal protein L6"/>
    <property type="match status" value="1"/>
</dbReference>
<dbReference type="PROSITE" id="PS00525">
    <property type="entry name" value="RIBOSOMAL_L6_1"/>
    <property type="match status" value="1"/>
</dbReference>
<dbReference type="NCBIfam" id="TIGR03654">
    <property type="entry name" value="L6_bact"/>
    <property type="match status" value="1"/>
</dbReference>
<dbReference type="Gene3D" id="3.90.930.12">
    <property type="entry name" value="Ribosomal protein L6, alpha-beta domain"/>
    <property type="match status" value="2"/>
</dbReference>
<dbReference type="PANTHER" id="PTHR11655:SF14">
    <property type="entry name" value="LARGE RIBOSOMAL SUBUNIT PROTEIN UL6M"/>
    <property type="match status" value="1"/>
</dbReference>
<gene>
    <name evidence="6" type="primary">rplF</name>
    <name evidence="10" type="ORF">SAMN05421791_10391</name>
</gene>
<evidence type="ECO:0000259" key="9">
    <source>
        <dbReference type="Pfam" id="PF00347"/>
    </source>
</evidence>
<evidence type="ECO:0000256" key="8">
    <source>
        <dbReference type="RuleBase" id="RU003870"/>
    </source>
</evidence>
<dbReference type="SUPFAM" id="SSF56053">
    <property type="entry name" value="Ribosomal protein L6"/>
    <property type="match status" value="2"/>
</dbReference>